<dbReference type="InterPro" id="IPR047050">
    <property type="entry name" value="NGN"/>
</dbReference>
<comment type="function">
    <text evidence="5 7">Participates in transcription elongation, termination and antitermination.</text>
</comment>
<dbReference type="InterPro" id="IPR014722">
    <property type="entry name" value="Rib_uL2_dom2"/>
</dbReference>
<dbReference type="GO" id="GO:0005829">
    <property type="term" value="C:cytosol"/>
    <property type="evidence" value="ECO:0007669"/>
    <property type="project" value="TreeGrafter"/>
</dbReference>
<dbReference type="SUPFAM" id="SSF82679">
    <property type="entry name" value="N-utilization substance G protein NusG, N-terminal domain"/>
    <property type="match status" value="1"/>
</dbReference>
<dbReference type="SMART" id="SM00738">
    <property type="entry name" value="NGN"/>
    <property type="match status" value="1"/>
</dbReference>
<accession>A0A1F5V967</accession>
<dbReference type="PROSITE" id="PS01014">
    <property type="entry name" value="NUSG"/>
    <property type="match status" value="1"/>
</dbReference>
<evidence type="ECO:0000256" key="6">
    <source>
        <dbReference type="NCBIfam" id="TIGR00922"/>
    </source>
</evidence>
<evidence type="ECO:0000256" key="2">
    <source>
        <dbReference type="ARBA" id="ARBA00022814"/>
    </source>
</evidence>
<dbReference type="GO" id="GO:0032784">
    <property type="term" value="P:regulation of DNA-templated transcription elongation"/>
    <property type="evidence" value="ECO:0007669"/>
    <property type="project" value="InterPro"/>
</dbReference>
<keyword evidence="3 5" id="KW-0805">Transcription regulation</keyword>
<comment type="similarity">
    <text evidence="5 7">Belongs to the NusG family.</text>
</comment>
<dbReference type="InterPro" id="IPR043425">
    <property type="entry name" value="NusG-like"/>
</dbReference>
<reference evidence="10 11" key="1">
    <citation type="journal article" date="2016" name="Nat. Commun.">
        <title>Thousands of microbial genomes shed light on interconnected biogeochemical processes in an aquifer system.</title>
        <authorList>
            <person name="Anantharaman K."/>
            <person name="Brown C.T."/>
            <person name="Hug L.A."/>
            <person name="Sharon I."/>
            <person name="Castelle C.J."/>
            <person name="Probst A.J."/>
            <person name="Thomas B.C."/>
            <person name="Singh A."/>
            <person name="Wilkins M.J."/>
            <person name="Karaoz U."/>
            <person name="Brodie E.L."/>
            <person name="Williams K.H."/>
            <person name="Hubbard S.S."/>
            <person name="Banfield J.F."/>
        </authorList>
    </citation>
    <scope>NUCLEOTIDE SEQUENCE [LARGE SCALE GENOMIC DNA]</scope>
</reference>
<keyword evidence="1 5" id="KW-0806">Transcription termination</keyword>
<evidence type="ECO:0000259" key="9">
    <source>
        <dbReference type="SMART" id="SM00739"/>
    </source>
</evidence>
<evidence type="ECO:0000256" key="1">
    <source>
        <dbReference type="ARBA" id="ARBA00022472"/>
    </source>
</evidence>
<dbReference type="Gene3D" id="2.30.30.30">
    <property type="match status" value="1"/>
</dbReference>
<dbReference type="Pfam" id="PF02357">
    <property type="entry name" value="NusG"/>
    <property type="match status" value="1"/>
</dbReference>
<proteinExistence type="inferred from homology"/>
<name>A0A1F5V967_9BACT</name>
<dbReference type="FunFam" id="2.30.30.30:FF:000002">
    <property type="entry name" value="Transcription termination/antitermination factor NusG"/>
    <property type="match status" value="1"/>
</dbReference>
<dbReference type="SUPFAM" id="SSF50104">
    <property type="entry name" value="Translation proteins SH3-like domain"/>
    <property type="match status" value="1"/>
</dbReference>
<dbReference type="InterPro" id="IPR036735">
    <property type="entry name" value="NGN_dom_sf"/>
</dbReference>
<keyword evidence="4 5" id="KW-0804">Transcription</keyword>
<dbReference type="SMART" id="SM00739">
    <property type="entry name" value="KOW"/>
    <property type="match status" value="1"/>
</dbReference>
<sequence length="177" mass="19971">MSMKWYVLHTYSGQEEKAIEALKKRLQAYDLLDKLGQALIPVQQVMEAKAGKKVTMDKKLFPGYIIVEMEMDDKIWNIIRGTAGVSGFISAGKKPLPLSDEEVMSIMHQIEVAQDKVSSQVAFEKGDKVRITDGPFFSFTGYIDEVNPVKNTLKVMVTIFGRATPVELSFYQVEKIM</sequence>
<dbReference type="Proteomes" id="UP000178943">
    <property type="component" value="Unassembled WGS sequence"/>
</dbReference>
<dbReference type="InterPro" id="IPR005824">
    <property type="entry name" value="KOW"/>
</dbReference>
<evidence type="ECO:0000256" key="3">
    <source>
        <dbReference type="ARBA" id="ARBA00023015"/>
    </source>
</evidence>
<comment type="caution">
    <text evidence="10">The sequence shown here is derived from an EMBL/GenBank/DDBJ whole genome shotgun (WGS) entry which is preliminary data.</text>
</comment>
<dbReference type="EMBL" id="MFGW01000204">
    <property type="protein sequence ID" value="OGF59964.1"/>
    <property type="molecule type" value="Genomic_DNA"/>
</dbReference>
<dbReference type="NCBIfam" id="TIGR00922">
    <property type="entry name" value="nusG"/>
    <property type="match status" value="1"/>
</dbReference>
<dbReference type="PRINTS" id="PR00338">
    <property type="entry name" value="NUSGTNSCPFCT"/>
</dbReference>
<gene>
    <name evidence="5" type="primary">nusG</name>
    <name evidence="10" type="ORF">A2Y62_21675</name>
</gene>
<dbReference type="CDD" id="cd06091">
    <property type="entry name" value="KOW_NusG"/>
    <property type="match status" value="1"/>
</dbReference>
<dbReference type="InterPro" id="IPR001062">
    <property type="entry name" value="Transcrpt_antiterm_NusG"/>
</dbReference>
<dbReference type="InterPro" id="IPR015869">
    <property type="entry name" value="Transcrpt_antiterm_NusG_bac_CS"/>
</dbReference>
<evidence type="ECO:0000256" key="7">
    <source>
        <dbReference type="RuleBase" id="RU000538"/>
    </source>
</evidence>
<dbReference type="InterPro" id="IPR008991">
    <property type="entry name" value="Translation_prot_SH3-like_sf"/>
</dbReference>
<dbReference type="CDD" id="cd09891">
    <property type="entry name" value="NGN_Bact_1"/>
    <property type="match status" value="1"/>
</dbReference>
<organism evidence="10 11">
    <name type="scientific">Candidatus Fischerbacteria bacterium RBG_13_37_8</name>
    <dbReference type="NCBI Taxonomy" id="1817863"/>
    <lineage>
        <taxon>Bacteria</taxon>
        <taxon>Candidatus Fischeribacteriota</taxon>
    </lineage>
</organism>
<feature type="domain" description="KOW" evidence="9">
    <location>
        <begin position="122"/>
        <end position="149"/>
    </location>
</feature>
<evidence type="ECO:0000256" key="4">
    <source>
        <dbReference type="ARBA" id="ARBA00023163"/>
    </source>
</evidence>
<dbReference type="Gene3D" id="3.30.70.940">
    <property type="entry name" value="NusG, N-terminal domain"/>
    <property type="match status" value="1"/>
</dbReference>
<feature type="domain" description="NusG-like N-terminal" evidence="8">
    <location>
        <begin position="2"/>
        <end position="110"/>
    </location>
</feature>
<dbReference type="GO" id="GO:0006354">
    <property type="term" value="P:DNA-templated transcription elongation"/>
    <property type="evidence" value="ECO:0007669"/>
    <property type="project" value="UniProtKB-UniRule"/>
</dbReference>
<evidence type="ECO:0000256" key="5">
    <source>
        <dbReference type="HAMAP-Rule" id="MF_00948"/>
    </source>
</evidence>
<dbReference type="AlphaFoldDB" id="A0A1F5V967"/>
<evidence type="ECO:0000259" key="8">
    <source>
        <dbReference type="SMART" id="SM00738"/>
    </source>
</evidence>
<keyword evidence="2 5" id="KW-0889">Transcription antitermination</keyword>
<dbReference type="HAMAP" id="MF_00948">
    <property type="entry name" value="NusG"/>
    <property type="match status" value="1"/>
</dbReference>
<protein>
    <recommendedName>
        <fullName evidence="5 6">Transcription termination/antitermination protein NusG</fullName>
    </recommendedName>
</protein>
<evidence type="ECO:0000313" key="11">
    <source>
        <dbReference type="Proteomes" id="UP000178943"/>
    </source>
</evidence>
<dbReference type="PANTHER" id="PTHR30265">
    <property type="entry name" value="RHO-INTERACTING TRANSCRIPTION TERMINATION FACTOR NUSG"/>
    <property type="match status" value="1"/>
</dbReference>
<dbReference type="GO" id="GO:0031564">
    <property type="term" value="P:transcription antitermination"/>
    <property type="evidence" value="ECO:0007669"/>
    <property type="project" value="UniProtKB-UniRule"/>
</dbReference>
<dbReference type="PANTHER" id="PTHR30265:SF2">
    <property type="entry name" value="TRANSCRIPTION TERMINATION_ANTITERMINATION PROTEIN NUSG"/>
    <property type="match status" value="1"/>
</dbReference>
<evidence type="ECO:0000313" key="10">
    <source>
        <dbReference type="EMBL" id="OGF59964.1"/>
    </source>
</evidence>
<dbReference type="Pfam" id="PF00467">
    <property type="entry name" value="KOW"/>
    <property type="match status" value="1"/>
</dbReference>
<dbReference type="STRING" id="1817863.A2Y62_21675"/>
<dbReference type="GO" id="GO:0006353">
    <property type="term" value="P:DNA-templated transcription termination"/>
    <property type="evidence" value="ECO:0007669"/>
    <property type="project" value="UniProtKB-UniRule"/>
</dbReference>
<dbReference type="InterPro" id="IPR006645">
    <property type="entry name" value="NGN-like_dom"/>
</dbReference>